<dbReference type="EMBL" id="CP020918">
    <property type="protein sequence ID" value="AWG23573.1"/>
    <property type="molecule type" value="Genomic_DNA"/>
</dbReference>
<name>A0A2S1LIJ3_9FLAO</name>
<keyword evidence="3" id="KW-1185">Reference proteome</keyword>
<evidence type="ECO:0000313" key="3">
    <source>
        <dbReference type="Proteomes" id="UP000244527"/>
    </source>
</evidence>
<feature type="compositionally biased region" description="Acidic residues" evidence="1">
    <location>
        <begin position="58"/>
        <end position="73"/>
    </location>
</feature>
<proteinExistence type="predicted"/>
<sequence>MQDYPVSEDMYQQGVKEPSIDPNDISKKKTTEDIPYMKNEIDFMEDKTRADLDVPGAELDDQQENVGSEDEENNYYSLGGDNHNDLEEDRA</sequence>
<protein>
    <submittedName>
        <fullName evidence="2">Uncharacterized protein</fullName>
    </submittedName>
</protein>
<evidence type="ECO:0000256" key="1">
    <source>
        <dbReference type="SAM" id="MobiDB-lite"/>
    </source>
</evidence>
<feature type="compositionally biased region" description="Basic and acidic residues" evidence="1">
    <location>
        <begin position="82"/>
        <end position="91"/>
    </location>
</feature>
<gene>
    <name evidence="2" type="ORF">FFWV33_05925</name>
</gene>
<feature type="region of interest" description="Disordered" evidence="1">
    <location>
        <begin position="1"/>
        <end position="33"/>
    </location>
</feature>
<reference evidence="2 3" key="1">
    <citation type="submission" date="2017-04" db="EMBL/GenBank/DDBJ databases">
        <title>Compelte genome sequence of WV33.</title>
        <authorList>
            <person name="Lee P.C."/>
        </authorList>
    </citation>
    <scope>NUCLEOTIDE SEQUENCE [LARGE SCALE GENOMIC DNA]</scope>
    <source>
        <strain evidence="2 3">WV33</strain>
    </source>
</reference>
<dbReference type="AlphaFoldDB" id="A0A2S1LIJ3"/>
<feature type="region of interest" description="Disordered" evidence="1">
    <location>
        <begin position="47"/>
        <end position="91"/>
    </location>
</feature>
<dbReference type="Proteomes" id="UP000244527">
    <property type="component" value="Chromosome"/>
</dbReference>
<evidence type="ECO:0000313" key="2">
    <source>
        <dbReference type="EMBL" id="AWG23573.1"/>
    </source>
</evidence>
<dbReference type="OrthoDB" id="680877at2"/>
<organism evidence="2 3">
    <name type="scientific">Flavobacterium faecale</name>
    <dbReference type="NCBI Taxonomy" id="1355330"/>
    <lineage>
        <taxon>Bacteria</taxon>
        <taxon>Pseudomonadati</taxon>
        <taxon>Bacteroidota</taxon>
        <taxon>Flavobacteriia</taxon>
        <taxon>Flavobacteriales</taxon>
        <taxon>Flavobacteriaceae</taxon>
        <taxon>Flavobacterium</taxon>
    </lineage>
</organism>
<accession>A0A2S1LIJ3</accession>
<dbReference type="KEGG" id="ffa:FFWV33_05925"/>